<evidence type="ECO:0000256" key="3">
    <source>
        <dbReference type="ARBA" id="ARBA00022490"/>
    </source>
</evidence>
<gene>
    <name evidence="5" type="primary">frr</name>
    <name evidence="8" type="ORF">FC24_GL001112</name>
</gene>
<evidence type="ECO:0000313" key="9">
    <source>
        <dbReference type="Proteomes" id="UP000051638"/>
    </source>
</evidence>
<comment type="similarity">
    <text evidence="2 5">Belongs to the RRF family.</text>
</comment>
<dbReference type="CDD" id="cd00520">
    <property type="entry name" value="RRF"/>
    <property type="match status" value="1"/>
</dbReference>
<comment type="subcellular location">
    <subcellularLocation>
        <location evidence="1 5">Cytoplasm</location>
    </subcellularLocation>
</comment>
<keyword evidence="4 5" id="KW-0648">Protein biosynthesis</keyword>
<feature type="coiled-coil region" evidence="6">
    <location>
        <begin position="115"/>
        <end position="174"/>
    </location>
</feature>
<dbReference type="Gene3D" id="3.30.1360.40">
    <property type="match status" value="1"/>
</dbReference>
<name>A0A0R2DIK0_9LACO</name>
<dbReference type="PANTHER" id="PTHR20982:SF3">
    <property type="entry name" value="MITOCHONDRIAL RIBOSOME RECYCLING FACTOR PSEUDO 1"/>
    <property type="match status" value="1"/>
</dbReference>
<dbReference type="SUPFAM" id="SSF55194">
    <property type="entry name" value="Ribosome recycling factor, RRF"/>
    <property type="match status" value="1"/>
</dbReference>
<proteinExistence type="inferred from homology"/>
<dbReference type="GO" id="GO:0006415">
    <property type="term" value="P:translational termination"/>
    <property type="evidence" value="ECO:0007669"/>
    <property type="project" value="UniProtKB-UniRule"/>
</dbReference>
<organism evidence="8 9">
    <name type="scientific">Loigolactobacillus rennini DSM 20253</name>
    <dbReference type="NCBI Taxonomy" id="1423796"/>
    <lineage>
        <taxon>Bacteria</taxon>
        <taxon>Bacillati</taxon>
        <taxon>Bacillota</taxon>
        <taxon>Bacilli</taxon>
        <taxon>Lactobacillales</taxon>
        <taxon>Lactobacillaceae</taxon>
        <taxon>Loigolactobacillus</taxon>
    </lineage>
</organism>
<keyword evidence="6" id="KW-0175">Coiled coil</keyword>
<dbReference type="InterPro" id="IPR036191">
    <property type="entry name" value="RRF_sf"/>
</dbReference>
<dbReference type="OrthoDB" id="9804006at2"/>
<evidence type="ECO:0000256" key="1">
    <source>
        <dbReference type="ARBA" id="ARBA00004496"/>
    </source>
</evidence>
<evidence type="ECO:0000256" key="5">
    <source>
        <dbReference type="HAMAP-Rule" id="MF_00040"/>
    </source>
</evidence>
<sequence>MTKDVTIKEAQVKMGKAEQALQRELGQIRAGRANASLLNRVNVEYYGVPTPINQLATITIPEARVLMVTPYDKSTLKEIERALLASDLGLTPANDGSVIRLVIPQLTQDRREELAKNVKKEAETAKVAVRNVRRDAIDELRKREKNNDLTEDDLHNLEDEVQKVTDTATNKIDEIAAAKDKEIMAD</sequence>
<reference evidence="8 9" key="1">
    <citation type="journal article" date="2015" name="Genome Announc.">
        <title>Expanding the biotechnology potential of lactobacilli through comparative genomics of 213 strains and associated genera.</title>
        <authorList>
            <person name="Sun Z."/>
            <person name="Harris H.M."/>
            <person name="McCann A."/>
            <person name="Guo C."/>
            <person name="Argimon S."/>
            <person name="Zhang W."/>
            <person name="Yang X."/>
            <person name="Jeffery I.B."/>
            <person name="Cooney J.C."/>
            <person name="Kagawa T.F."/>
            <person name="Liu W."/>
            <person name="Song Y."/>
            <person name="Salvetti E."/>
            <person name="Wrobel A."/>
            <person name="Rasinkangas P."/>
            <person name="Parkhill J."/>
            <person name="Rea M.C."/>
            <person name="O'Sullivan O."/>
            <person name="Ritari J."/>
            <person name="Douillard F.P."/>
            <person name="Paul Ross R."/>
            <person name="Yang R."/>
            <person name="Briner A.E."/>
            <person name="Felis G.E."/>
            <person name="de Vos W.M."/>
            <person name="Barrangou R."/>
            <person name="Klaenhammer T.R."/>
            <person name="Caufield P.W."/>
            <person name="Cui Y."/>
            <person name="Zhang H."/>
            <person name="O'Toole P.W."/>
        </authorList>
    </citation>
    <scope>NUCLEOTIDE SEQUENCE [LARGE SCALE GENOMIC DNA]</scope>
    <source>
        <strain evidence="8 9">DSM 20253</strain>
    </source>
</reference>
<dbReference type="EMBL" id="AYYI01000003">
    <property type="protein sequence ID" value="KRN00124.1"/>
    <property type="molecule type" value="Genomic_DNA"/>
</dbReference>
<dbReference type="PATRIC" id="fig|1423796.3.peg.1136"/>
<dbReference type="Proteomes" id="UP000051638">
    <property type="component" value="Unassembled WGS sequence"/>
</dbReference>
<dbReference type="HAMAP" id="MF_00040">
    <property type="entry name" value="RRF"/>
    <property type="match status" value="1"/>
</dbReference>
<evidence type="ECO:0000256" key="4">
    <source>
        <dbReference type="ARBA" id="ARBA00022917"/>
    </source>
</evidence>
<dbReference type="STRING" id="1423796.FC24_GL001112"/>
<evidence type="ECO:0000313" key="8">
    <source>
        <dbReference type="EMBL" id="KRN00124.1"/>
    </source>
</evidence>
<keyword evidence="9" id="KW-1185">Reference proteome</keyword>
<dbReference type="NCBIfam" id="TIGR00496">
    <property type="entry name" value="frr"/>
    <property type="match status" value="1"/>
</dbReference>
<comment type="function">
    <text evidence="5">Responsible for the release of ribosomes from messenger RNA at the termination of protein biosynthesis. May increase the efficiency of translation by recycling ribosomes from one round of translation to another.</text>
</comment>
<keyword evidence="3 5" id="KW-0963">Cytoplasm</keyword>
<dbReference type="Pfam" id="PF01765">
    <property type="entry name" value="RRF"/>
    <property type="match status" value="1"/>
</dbReference>
<dbReference type="RefSeq" id="WP_057872900.1">
    <property type="nucleotide sequence ID" value="NZ_AYYI01000003.1"/>
</dbReference>
<accession>A0A0R2DIK0</accession>
<dbReference type="GO" id="GO:0043023">
    <property type="term" value="F:ribosomal large subunit binding"/>
    <property type="evidence" value="ECO:0007669"/>
    <property type="project" value="TreeGrafter"/>
</dbReference>
<dbReference type="Gene3D" id="1.10.132.20">
    <property type="entry name" value="Ribosome-recycling factor"/>
    <property type="match status" value="1"/>
</dbReference>
<feature type="domain" description="Ribosome recycling factor" evidence="7">
    <location>
        <begin position="21"/>
        <end position="184"/>
    </location>
</feature>
<comment type="caution">
    <text evidence="8">The sequence shown here is derived from an EMBL/GenBank/DDBJ whole genome shotgun (WGS) entry which is preliminary data.</text>
</comment>
<protein>
    <recommendedName>
        <fullName evidence="5">Ribosome-recycling factor</fullName>
        <shortName evidence="5">RRF</shortName>
    </recommendedName>
    <alternativeName>
        <fullName evidence="5">Ribosome-releasing factor</fullName>
    </alternativeName>
</protein>
<dbReference type="FunFam" id="3.30.1360.40:FF:000001">
    <property type="entry name" value="Ribosome-recycling factor"/>
    <property type="match status" value="1"/>
</dbReference>
<evidence type="ECO:0000259" key="7">
    <source>
        <dbReference type="Pfam" id="PF01765"/>
    </source>
</evidence>
<dbReference type="InterPro" id="IPR023584">
    <property type="entry name" value="Ribosome_recyc_fac_dom"/>
</dbReference>
<evidence type="ECO:0000256" key="2">
    <source>
        <dbReference type="ARBA" id="ARBA00005912"/>
    </source>
</evidence>
<evidence type="ECO:0000256" key="6">
    <source>
        <dbReference type="SAM" id="Coils"/>
    </source>
</evidence>
<dbReference type="AlphaFoldDB" id="A0A0R2DIK0"/>
<dbReference type="PANTHER" id="PTHR20982">
    <property type="entry name" value="RIBOSOME RECYCLING FACTOR"/>
    <property type="match status" value="1"/>
</dbReference>
<dbReference type="GO" id="GO:0005737">
    <property type="term" value="C:cytoplasm"/>
    <property type="evidence" value="ECO:0007669"/>
    <property type="project" value="UniProtKB-SubCell"/>
</dbReference>
<dbReference type="InterPro" id="IPR002661">
    <property type="entry name" value="Ribosome_recyc_fac"/>
</dbReference>
<dbReference type="FunFam" id="1.10.132.20:FF:000001">
    <property type="entry name" value="Ribosome-recycling factor"/>
    <property type="match status" value="1"/>
</dbReference>